<reference evidence="1" key="1">
    <citation type="submission" date="2020-05" db="EMBL/GenBank/DDBJ databases">
        <title>WGS assembly of Panicum virgatum.</title>
        <authorList>
            <person name="Lovell J.T."/>
            <person name="Jenkins J."/>
            <person name="Shu S."/>
            <person name="Juenger T.E."/>
            <person name="Schmutz J."/>
        </authorList>
    </citation>
    <scope>NUCLEOTIDE SEQUENCE</scope>
    <source>
        <strain evidence="1">AP13</strain>
    </source>
</reference>
<dbReference type="AlphaFoldDB" id="A0A8T0WMN8"/>
<gene>
    <name evidence="1" type="ORF">PVAP13_1NG238919</name>
</gene>
<proteinExistence type="predicted"/>
<name>A0A8T0WMN8_PANVG</name>
<dbReference type="PANTHER" id="PTHR33116:SF86">
    <property type="entry name" value="REVERSE TRANSCRIPTASE DOMAIN-CONTAINING PROTEIN"/>
    <property type="match status" value="1"/>
</dbReference>
<accession>A0A8T0WMN8</accession>
<dbReference type="Proteomes" id="UP000823388">
    <property type="component" value="Chromosome 1N"/>
</dbReference>
<evidence type="ECO:0000313" key="2">
    <source>
        <dbReference type="Proteomes" id="UP000823388"/>
    </source>
</evidence>
<keyword evidence="2" id="KW-1185">Reference proteome</keyword>
<protein>
    <submittedName>
        <fullName evidence="1">Uncharacterized protein</fullName>
    </submittedName>
</protein>
<organism evidence="1 2">
    <name type="scientific">Panicum virgatum</name>
    <name type="common">Blackwell switchgrass</name>
    <dbReference type="NCBI Taxonomy" id="38727"/>
    <lineage>
        <taxon>Eukaryota</taxon>
        <taxon>Viridiplantae</taxon>
        <taxon>Streptophyta</taxon>
        <taxon>Embryophyta</taxon>
        <taxon>Tracheophyta</taxon>
        <taxon>Spermatophyta</taxon>
        <taxon>Magnoliopsida</taxon>
        <taxon>Liliopsida</taxon>
        <taxon>Poales</taxon>
        <taxon>Poaceae</taxon>
        <taxon>PACMAD clade</taxon>
        <taxon>Panicoideae</taxon>
        <taxon>Panicodae</taxon>
        <taxon>Paniceae</taxon>
        <taxon>Panicinae</taxon>
        <taxon>Panicum</taxon>
        <taxon>Panicum sect. Hiantes</taxon>
    </lineage>
</organism>
<dbReference type="PANTHER" id="PTHR33116">
    <property type="entry name" value="REVERSE TRANSCRIPTASE ZINC-BINDING DOMAIN-CONTAINING PROTEIN-RELATED-RELATED"/>
    <property type="match status" value="1"/>
</dbReference>
<sequence length="209" mass="24428">MRAAIANYWWGSSTDNRHIHWMRWGRLTAAKCQGGMGFRNLRHFNVAMLGKQGWRLMSRPESLCARVLKGRYFHDSDFMECTRKKHASHTWRAILAGREVLGQGLIKRIIGDGSLTNIWRDRWLPQHFNGRPITPLADQYVTRVADLITASGQWNEDLVRQVFFLVDAEAILRTPIRGRGDDIWAWELEKHGMYSVRSAYRLLENQRLH</sequence>
<evidence type="ECO:0000313" key="1">
    <source>
        <dbReference type="EMBL" id="KAG2650891.1"/>
    </source>
</evidence>
<comment type="caution">
    <text evidence="1">The sequence shown here is derived from an EMBL/GenBank/DDBJ whole genome shotgun (WGS) entry which is preliminary data.</text>
</comment>
<dbReference type="EMBL" id="CM029038">
    <property type="protein sequence ID" value="KAG2650891.1"/>
    <property type="molecule type" value="Genomic_DNA"/>
</dbReference>